<evidence type="ECO:0000313" key="3">
    <source>
        <dbReference type="Proteomes" id="UP001597387"/>
    </source>
</evidence>
<name>A0ABW4ZKX7_9SPHI</name>
<keyword evidence="1" id="KW-1133">Transmembrane helix</keyword>
<organism evidence="2 3">
    <name type="scientific">Paradesertivirga mongoliensis</name>
    <dbReference type="NCBI Taxonomy" id="2100740"/>
    <lineage>
        <taxon>Bacteria</taxon>
        <taxon>Pseudomonadati</taxon>
        <taxon>Bacteroidota</taxon>
        <taxon>Sphingobacteriia</taxon>
        <taxon>Sphingobacteriales</taxon>
        <taxon>Sphingobacteriaceae</taxon>
        <taxon>Paradesertivirga</taxon>
    </lineage>
</organism>
<evidence type="ECO:0000313" key="2">
    <source>
        <dbReference type="EMBL" id="MFD2162739.1"/>
    </source>
</evidence>
<comment type="caution">
    <text evidence="2">The sequence shown here is derived from an EMBL/GenBank/DDBJ whole genome shotgun (WGS) entry which is preliminary data.</text>
</comment>
<sequence length="123" mass="13239">MEKSIKDIQKLLVITYGAIPIIAGADKFTNLLTNWGKYLNPVLRSSLPFSGDTFMHLVGVIEIIAGLLVFLNPEKGGYLVCIWLVSIALSLIASGSYLDVAVRDLAMAVGAFSLAKISSKPKL</sequence>
<keyword evidence="1" id="KW-0472">Membrane</keyword>
<feature type="transmembrane region" description="Helical" evidence="1">
    <location>
        <begin position="78"/>
        <end position="98"/>
    </location>
</feature>
<keyword evidence="3" id="KW-1185">Reference proteome</keyword>
<dbReference type="EMBL" id="JBHUHZ010000001">
    <property type="protein sequence ID" value="MFD2162739.1"/>
    <property type="molecule type" value="Genomic_DNA"/>
</dbReference>
<protein>
    <recommendedName>
        <fullName evidence="4">tRNA (5-methylaminomethyl-2-thiouridylate)-methyltransferase</fullName>
    </recommendedName>
</protein>
<dbReference type="RefSeq" id="WP_255903006.1">
    <property type="nucleotide sequence ID" value="NZ_JAFMZO010000003.1"/>
</dbReference>
<keyword evidence="1" id="KW-0812">Transmembrane</keyword>
<feature type="transmembrane region" description="Helical" evidence="1">
    <location>
        <begin position="53"/>
        <end position="71"/>
    </location>
</feature>
<proteinExistence type="predicted"/>
<dbReference type="Proteomes" id="UP001597387">
    <property type="component" value="Unassembled WGS sequence"/>
</dbReference>
<evidence type="ECO:0000256" key="1">
    <source>
        <dbReference type="SAM" id="Phobius"/>
    </source>
</evidence>
<gene>
    <name evidence="2" type="ORF">ACFSJU_10080</name>
</gene>
<evidence type="ECO:0008006" key="4">
    <source>
        <dbReference type="Google" id="ProtNLM"/>
    </source>
</evidence>
<feature type="transmembrane region" description="Helical" evidence="1">
    <location>
        <begin position="12"/>
        <end position="33"/>
    </location>
</feature>
<reference evidence="3" key="1">
    <citation type="journal article" date="2019" name="Int. J. Syst. Evol. Microbiol.">
        <title>The Global Catalogue of Microorganisms (GCM) 10K type strain sequencing project: providing services to taxonomists for standard genome sequencing and annotation.</title>
        <authorList>
            <consortium name="The Broad Institute Genomics Platform"/>
            <consortium name="The Broad Institute Genome Sequencing Center for Infectious Disease"/>
            <person name="Wu L."/>
            <person name="Ma J."/>
        </authorList>
    </citation>
    <scope>NUCLEOTIDE SEQUENCE [LARGE SCALE GENOMIC DNA]</scope>
    <source>
        <strain evidence="3">KCTC 42217</strain>
    </source>
</reference>
<accession>A0ABW4ZKX7</accession>